<evidence type="ECO:0000256" key="15">
    <source>
        <dbReference type="SAM" id="MobiDB-lite"/>
    </source>
</evidence>
<proteinExistence type="predicted"/>
<feature type="region of interest" description="Disordered" evidence="15">
    <location>
        <begin position="153"/>
        <end position="232"/>
    </location>
</feature>
<keyword evidence="10" id="KW-0539">Nucleus</keyword>
<dbReference type="GO" id="GO:0000724">
    <property type="term" value="P:double-strand break repair via homologous recombination"/>
    <property type="evidence" value="ECO:0007669"/>
    <property type="project" value="TreeGrafter"/>
</dbReference>
<dbReference type="AlphaFoldDB" id="A0A0P1AN09"/>
<dbReference type="Pfam" id="PF00097">
    <property type="entry name" value="zf-C3HC4"/>
    <property type="match status" value="1"/>
</dbReference>
<evidence type="ECO:0000256" key="1">
    <source>
        <dbReference type="ARBA" id="ARBA00004123"/>
    </source>
</evidence>
<dbReference type="Pfam" id="PF00533">
    <property type="entry name" value="BRCT"/>
    <property type="match status" value="1"/>
</dbReference>
<evidence type="ECO:0000256" key="7">
    <source>
        <dbReference type="ARBA" id="ARBA00022771"/>
    </source>
</evidence>
<dbReference type="Gene3D" id="3.40.50.10190">
    <property type="entry name" value="BRCT domain"/>
    <property type="match status" value="2"/>
</dbReference>
<dbReference type="SUPFAM" id="SSF52113">
    <property type="entry name" value="BRCT domain"/>
    <property type="match status" value="2"/>
</dbReference>
<evidence type="ECO:0000256" key="8">
    <source>
        <dbReference type="ARBA" id="ARBA00022833"/>
    </source>
</evidence>
<keyword evidence="19" id="KW-1185">Reference proteome</keyword>
<dbReference type="PROSITE" id="PS50089">
    <property type="entry name" value="ZF_RING_2"/>
    <property type="match status" value="1"/>
</dbReference>
<reference evidence="19" key="1">
    <citation type="submission" date="2014-09" db="EMBL/GenBank/DDBJ databases">
        <authorList>
            <person name="Sharma Rahul"/>
            <person name="Thines Marco"/>
        </authorList>
    </citation>
    <scope>NUCLEOTIDE SEQUENCE [LARGE SCALE GENOMIC DNA]</scope>
</reference>
<dbReference type="CDD" id="cd16449">
    <property type="entry name" value="RING-HC"/>
    <property type="match status" value="1"/>
</dbReference>
<evidence type="ECO:0000313" key="19">
    <source>
        <dbReference type="Proteomes" id="UP000054928"/>
    </source>
</evidence>
<keyword evidence="7 13" id="KW-0863">Zinc-finger</keyword>
<keyword evidence="3" id="KW-0158">Chromosome</keyword>
<keyword evidence="8" id="KW-0862">Zinc</keyword>
<feature type="compositionally biased region" description="Polar residues" evidence="15">
    <location>
        <begin position="481"/>
        <end position="492"/>
    </location>
</feature>
<dbReference type="SMART" id="SM00184">
    <property type="entry name" value="RING"/>
    <property type="match status" value="1"/>
</dbReference>
<dbReference type="SUPFAM" id="SSF57850">
    <property type="entry name" value="RING/U-box"/>
    <property type="match status" value="1"/>
</dbReference>
<feature type="compositionally biased region" description="Low complexity" evidence="15">
    <location>
        <begin position="206"/>
        <end position="215"/>
    </location>
</feature>
<dbReference type="InterPro" id="IPR001841">
    <property type="entry name" value="Znf_RING"/>
</dbReference>
<feature type="compositionally biased region" description="Basic residues" evidence="15">
    <location>
        <begin position="186"/>
        <end position="195"/>
    </location>
</feature>
<dbReference type="InterPro" id="IPR001357">
    <property type="entry name" value="BRCT_dom"/>
</dbReference>
<keyword evidence="6" id="KW-0227">DNA damage</keyword>
<evidence type="ECO:0000256" key="2">
    <source>
        <dbReference type="ARBA" id="ARBA00004286"/>
    </source>
</evidence>
<dbReference type="GeneID" id="36408050"/>
<dbReference type="PANTHER" id="PTHR13763">
    <property type="entry name" value="BREAST CANCER TYPE 1 SUSCEPTIBILITY PROTEIN BRCA1"/>
    <property type="match status" value="1"/>
</dbReference>
<dbReference type="InterPro" id="IPR013083">
    <property type="entry name" value="Znf_RING/FYVE/PHD"/>
</dbReference>
<evidence type="ECO:0000256" key="13">
    <source>
        <dbReference type="PROSITE-ProRule" id="PRU00175"/>
    </source>
</evidence>
<organism evidence="18 19">
    <name type="scientific">Plasmopara halstedii</name>
    <name type="common">Downy mildew of sunflower</name>
    <dbReference type="NCBI Taxonomy" id="4781"/>
    <lineage>
        <taxon>Eukaryota</taxon>
        <taxon>Sar</taxon>
        <taxon>Stramenopiles</taxon>
        <taxon>Oomycota</taxon>
        <taxon>Peronosporomycetes</taxon>
        <taxon>Peronosporales</taxon>
        <taxon>Peronosporaceae</taxon>
        <taxon>Plasmopara</taxon>
    </lineage>
</organism>
<feature type="region of interest" description="Disordered" evidence="15">
    <location>
        <begin position="481"/>
        <end position="522"/>
    </location>
</feature>
<evidence type="ECO:0000259" key="16">
    <source>
        <dbReference type="PROSITE" id="PS50089"/>
    </source>
</evidence>
<keyword evidence="4" id="KW-0479">Metal-binding</keyword>
<dbReference type="InterPro" id="IPR036420">
    <property type="entry name" value="BRCT_dom_sf"/>
</dbReference>
<dbReference type="RefSeq" id="XP_024579114.1">
    <property type="nucleotide sequence ID" value="XM_024728659.1"/>
</dbReference>
<dbReference type="GO" id="GO:0005694">
    <property type="term" value="C:chromosome"/>
    <property type="evidence" value="ECO:0007669"/>
    <property type="project" value="UniProtKB-SubCell"/>
</dbReference>
<protein>
    <recommendedName>
        <fullName evidence="12">RING-type E3 ubiquitin transferase BRCA1</fullName>
    </recommendedName>
</protein>
<dbReference type="GO" id="GO:0005634">
    <property type="term" value="C:nucleus"/>
    <property type="evidence" value="ECO:0007669"/>
    <property type="project" value="UniProtKB-SubCell"/>
</dbReference>
<evidence type="ECO:0000256" key="11">
    <source>
        <dbReference type="ARBA" id="ARBA00023306"/>
    </source>
</evidence>
<dbReference type="InterPro" id="IPR017907">
    <property type="entry name" value="Znf_RING_CS"/>
</dbReference>
<evidence type="ECO:0000256" key="14">
    <source>
        <dbReference type="SAM" id="Coils"/>
    </source>
</evidence>
<dbReference type="PROSITE" id="PS00518">
    <property type="entry name" value="ZF_RING_1"/>
    <property type="match status" value="1"/>
</dbReference>
<evidence type="ECO:0000256" key="3">
    <source>
        <dbReference type="ARBA" id="ARBA00022454"/>
    </source>
</evidence>
<dbReference type="EMBL" id="CCYD01000645">
    <property type="protein sequence ID" value="CEG42745.1"/>
    <property type="molecule type" value="Genomic_DNA"/>
</dbReference>
<keyword evidence="9" id="KW-0234">DNA repair</keyword>
<dbReference type="InterPro" id="IPR018957">
    <property type="entry name" value="Znf_C3HC4_RING-type"/>
</dbReference>
<keyword evidence="5" id="KW-0677">Repeat</keyword>
<evidence type="ECO:0000256" key="6">
    <source>
        <dbReference type="ARBA" id="ARBA00022763"/>
    </source>
</evidence>
<sequence length="768" mass="87780">MALLSSRRLEAVRLIREQLRCTLCNNIFQEPQCLDCKHNFCLPCILQHLKQNKSHCPTCQLPTRPSEVTRNQFLESILVAWNNVETELKALHGDPKFHATKITIEDTDKVLQRVAHGVSSSNEEERHKSRGPVANNKWNIDTQEIRQELNSERPYLPQHYGTRHESTNQWKKTSSSDLPLDYSSSTRRKSRKRGLQKNQTPRQEVEQMSESESSQNETKEESEVTLSNSLMATQDVENYLERIKKQREALSQWEREHQNQTNKTSLFLDLERSLHSSNTFEALLQERRESQQHEEDGDLLTQMTQLTQLPPATSVLESPDLLATFRQSRHRNDDDRLIAKRRLFLASPSRKRLRMPTLQGSKYQAIDCKSDLVSDTSNIDRKEVSDSLSAMAFPNEEVKNADDDTESGDADAEEEYEMKPAKPLQSTLKNRLSHDQFRQSQKKSIPRKDVKISENFRCVSTSFTSAERTQSDSLTSQAAKNLTLSTPHSNAANDKASKSPRKTYPTQASKPPVHTSNHPKVSIDTRESTSHFVFVSSDLTREEVKHVLEATQRLGGKFGHDFDLKRDPTTNRYCTSVTHLITKAVPPIGVLSEEKPRALRCKRTAKYMRALAEGTFVMDFSWITASLAAGRWLTEDPFEMVGDIYSDAVGKPHEGHIRRIQTGRRNSIFSLFCFVLLVSEDEFEFQFASVKTLVNNFGGTVVRAGSSGTFQLNEQSRRTPVGVVSKTTLPSEAKAKWYQFHIPIVRITWIFDSVSHLEVLPFDDYYPY</sequence>
<feature type="domain" description="BRCT" evidence="17">
    <location>
        <begin position="533"/>
        <end position="640"/>
    </location>
</feature>
<evidence type="ECO:0000256" key="5">
    <source>
        <dbReference type="ARBA" id="ARBA00022737"/>
    </source>
</evidence>
<feature type="compositionally biased region" description="Low complexity" evidence="15">
    <location>
        <begin position="175"/>
        <end position="185"/>
    </location>
</feature>
<dbReference type="InterPro" id="IPR031099">
    <property type="entry name" value="BRCA1-associated"/>
</dbReference>
<feature type="coiled-coil region" evidence="14">
    <location>
        <begin position="236"/>
        <end position="263"/>
    </location>
</feature>
<feature type="region of interest" description="Disordered" evidence="15">
    <location>
        <begin position="115"/>
        <end position="140"/>
    </location>
</feature>
<dbReference type="SMART" id="SM00292">
    <property type="entry name" value="BRCT"/>
    <property type="match status" value="2"/>
</dbReference>
<keyword evidence="14" id="KW-0175">Coiled coil</keyword>
<feature type="region of interest" description="Disordered" evidence="15">
    <location>
        <begin position="389"/>
        <end position="449"/>
    </location>
</feature>
<evidence type="ECO:0000256" key="9">
    <source>
        <dbReference type="ARBA" id="ARBA00023204"/>
    </source>
</evidence>
<feature type="domain" description="RING-type" evidence="16">
    <location>
        <begin position="21"/>
        <end position="60"/>
    </location>
</feature>
<comment type="subcellular location">
    <subcellularLocation>
        <location evidence="2">Chromosome</location>
    </subcellularLocation>
    <subcellularLocation>
        <location evidence="1">Nucleus</location>
    </subcellularLocation>
</comment>
<accession>A0A0P1AN09</accession>
<evidence type="ECO:0000259" key="17">
    <source>
        <dbReference type="PROSITE" id="PS50172"/>
    </source>
</evidence>
<evidence type="ECO:0000256" key="4">
    <source>
        <dbReference type="ARBA" id="ARBA00022723"/>
    </source>
</evidence>
<dbReference type="STRING" id="4781.A0A0P1AN09"/>
<keyword evidence="11" id="KW-0131">Cell cycle</keyword>
<evidence type="ECO:0000256" key="10">
    <source>
        <dbReference type="ARBA" id="ARBA00023242"/>
    </source>
</evidence>
<feature type="compositionally biased region" description="Acidic residues" evidence="15">
    <location>
        <begin position="403"/>
        <end position="416"/>
    </location>
</feature>
<name>A0A0P1AN09_PLAHL</name>
<dbReference type="GO" id="GO:0045944">
    <property type="term" value="P:positive regulation of transcription by RNA polymerase II"/>
    <property type="evidence" value="ECO:0007669"/>
    <property type="project" value="TreeGrafter"/>
</dbReference>
<dbReference type="GO" id="GO:0008270">
    <property type="term" value="F:zinc ion binding"/>
    <property type="evidence" value="ECO:0007669"/>
    <property type="project" value="UniProtKB-KW"/>
</dbReference>
<feature type="compositionally biased region" description="Polar residues" evidence="15">
    <location>
        <begin position="504"/>
        <end position="519"/>
    </location>
</feature>
<dbReference type="Gene3D" id="3.30.40.10">
    <property type="entry name" value="Zinc/RING finger domain, C3HC4 (zinc finger)"/>
    <property type="match status" value="1"/>
</dbReference>
<feature type="domain" description="BRCT" evidence="17">
    <location>
        <begin position="664"/>
        <end position="767"/>
    </location>
</feature>
<dbReference type="Proteomes" id="UP000054928">
    <property type="component" value="Unassembled WGS sequence"/>
</dbReference>
<dbReference type="GO" id="GO:0004842">
    <property type="term" value="F:ubiquitin-protein transferase activity"/>
    <property type="evidence" value="ECO:0007669"/>
    <property type="project" value="TreeGrafter"/>
</dbReference>
<evidence type="ECO:0000313" key="18">
    <source>
        <dbReference type="EMBL" id="CEG42745.1"/>
    </source>
</evidence>
<dbReference type="PROSITE" id="PS50172">
    <property type="entry name" value="BRCT"/>
    <property type="match status" value="2"/>
</dbReference>
<evidence type="ECO:0000256" key="12">
    <source>
        <dbReference type="ARBA" id="ARBA00031556"/>
    </source>
</evidence>
<dbReference type="OrthoDB" id="6105938at2759"/>
<dbReference type="OMA" id="TEEPFEM"/>
<dbReference type="PANTHER" id="PTHR13763:SF0">
    <property type="entry name" value="BREAST CANCER TYPE 1 SUSCEPTIBILITY PROTEIN"/>
    <property type="match status" value="1"/>
</dbReference>